<evidence type="ECO:0000256" key="1">
    <source>
        <dbReference type="ARBA" id="ARBA00011046"/>
    </source>
</evidence>
<dbReference type="AlphaFoldDB" id="A0A1J4TBM6"/>
<evidence type="ECO:0000313" key="6">
    <source>
        <dbReference type="Proteomes" id="UP000183192"/>
    </source>
</evidence>
<dbReference type="InterPro" id="IPR005650">
    <property type="entry name" value="BlaI_family"/>
</dbReference>
<evidence type="ECO:0008006" key="7">
    <source>
        <dbReference type="Google" id="ProtNLM"/>
    </source>
</evidence>
<dbReference type="GO" id="GO:0003677">
    <property type="term" value="F:DNA binding"/>
    <property type="evidence" value="ECO:0007669"/>
    <property type="project" value="UniProtKB-KW"/>
</dbReference>
<dbReference type="InterPro" id="IPR036388">
    <property type="entry name" value="WH-like_DNA-bd_sf"/>
</dbReference>
<keyword evidence="3" id="KW-0238">DNA-binding</keyword>
<dbReference type="SUPFAM" id="SSF46785">
    <property type="entry name" value="Winged helix' DNA-binding domain"/>
    <property type="match status" value="1"/>
</dbReference>
<evidence type="ECO:0000256" key="2">
    <source>
        <dbReference type="ARBA" id="ARBA00023015"/>
    </source>
</evidence>
<evidence type="ECO:0000256" key="4">
    <source>
        <dbReference type="ARBA" id="ARBA00023163"/>
    </source>
</evidence>
<dbReference type="Pfam" id="PF03965">
    <property type="entry name" value="Penicillinase_R"/>
    <property type="match status" value="1"/>
</dbReference>
<dbReference type="InterPro" id="IPR036390">
    <property type="entry name" value="WH_DNA-bd_sf"/>
</dbReference>
<dbReference type="PIRSF" id="PIRSF019455">
    <property type="entry name" value="CopR_AtkY"/>
    <property type="match status" value="1"/>
</dbReference>
<protein>
    <recommendedName>
        <fullName evidence="7">CopY family transcriptional regulator</fullName>
    </recommendedName>
</protein>
<evidence type="ECO:0000256" key="3">
    <source>
        <dbReference type="ARBA" id="ARBA00023125"/>
    </source>
</evidence>
<reference evidence="5 6" key="1">
    <citation type="journal article" date="2016" name="Environ. Microbiol.">
        <title>Genomic resolution of a cold subsurface aquifer community provides metabolic insights for novel microbes adapted to high CO concentrations.</title>
        <authorList>
            <person name="Probst A.J."/>
            <person name="Castelle C.J."/>
            <person name="Singh A."/>
            <person name="Brown C.T."/>
            <person name="Anantharaman K."/>
            <person name="Sharon I."/>
            <person name="Hug L.A."/>
            <person name="Burstein D."/>
            <person name="Emerson J.B."/>
            <person name="Thomas B.C."/>
            <person name="Banfield J.F."/>
        </authorList>
    </citation>
    <scope>NUCLEOTIDE SEQUENCE [LARGE SCALE GENOMIC DNA]</scope>
    <source>
        <strain evidence="5">CG1_02_37_44</strain>
    </source>
</reference>
<accession>A0A1J4TBM6</accession>
<organism evidence="5 6">
    <name type="scientific">Candidatus Falkowbacteria bacterium CG1_02_37_44</name>
    <dbReference type="NCBI Taxonomy" id="1805146"/>
    <lineage>
        <taxon>Bacteria</taxon>
        <taxon>Candidatus Falkowiibacteriota</taxon>
    </lineage>
</organism>
<gene>
    <name evidence="5" type="ORF">AUJ27_01705</name>
</gene>
<sequence>MSIKKFGKPLGELEEEIMETVWKLKSASVRDVLAVLEKKRKIAYTTVMTVMARLCQKGILQRKMNGHDAYIYKPVQCKEKFLSSASKNIISHLIKEFGEDMAVAQFIDVLESANIKKSRQWRQRLREIIK</sequence>
<dbReference type="STRING" id="1805146.AUJ27_01705"/>
<dbReference type="GO" id="GO:0045892">
    <property type="term" value="P:negative regulation of DNA-templated transcription"/>
    <property type="evidence" value="ECO:0007669"/>
    <property type="project" value="InterPro"/>
</dbReference>
<name>A0A1J4TBM6_9BACT</name>
<proteinExistence type="inferred from homology"/>
<comment type="similarity">
    <text evidence="1">Belongs to the BlaI transcriptional regulatory family.</text>
</comment>
<dbReference type="EMBL" id="MNUU01000030">
    <property type="protein sequence ID" value="OIO07886.1"/>
    <property type="molecule type" value="Genomic_DNA"/>
</dbReference>
<keyword evidence="4" id="KW-0804">Transcription</keyword>
<evidence type="ECO:0000313" key="5">
    <source>
        <dbReference type="EMBL" id="OIO07886.1"/>
    </source>
</evidence>
<dbReference type="Gene3D" id="1.10.10.10">
    <property type="entry name" value="Winged helix-like DNA-binding domain superfamily/Winged helix DNA-binding domain"/>
    <property type="match status" value="1"/>
</dbReference>
<comment type="caution">
    <text evidence="5">The sequence shown here is derived from an EMBL/GenBank/DDBJ whole genome shotgun (WGS) entry which is preliminary data.</text>
</comment>
<keyword evidence="2" id="KW-0805">Transcription regulation</keyword>
<dbReference type="Proteomes" id="UP000183192">
    <property type="component" value="Unassembled WGS sequence"/>
</dbReference>